<dbReference type="SUPFAM" id="SSF52096">
    <property type="entry name" value="ClpP/crotonase"/>
    <property type="match status" value="1"/>
</dbReference>
<dbReference type="Gene3D" id="3.90.226.10">
    <property type="entry name" value="2-enoyl-CoA Hydratase, Chain A, domain 1"/>
    <property type="match status" value="1"/>
</dbReference>
<name>A0AA42CGB3_9PROT</name>
<gene>
    <name evidence="4" type="ORF">OL599_04535</name>
</gene>
<evidence type="ECO:0000256" key="1">
    <source>
        <dbReference type="ARBA" id="ARBA00005254"/>
    </source>
</evidence>
<dbReference type="PROSITE" id="PS00166">
    <property type="entry name" value="ENOYL_COA_HYDRATASE"/>
    <property type="match status" value="1"/>
</dbReference>
<evidence type="ECO:0000256" key="2">
    <source>
        <dbReference type="ARBA" id="ARBA00023239"/>
    </source>
</evidence>
<reference evidence="4" key="1">
    <citation type="submission" date="2022-09" db="EMBL/GenBank/DDBJ databases">
        <title>Rhodovastum sp. nov. RN2-1 isolated from soil in Seongnam, South Korea.</title>
        <authorList>
            <person name="Le N.T."/>
        </authorList>
    </citation>
    <scope>NUCLEOTIDE SEQUENCE</scope>
    <source>
        <strain evidence="4">RN2-1</strain>
    </source>
</reference>
<accession>A0AA42CGB3</accession>
<dbReference type="Proteomes" id="UP001165679">
    <property type="component" value="Unassembled WGS sequence"/>
</dbReference>
<dbReference type="GO" id="GO:0016829">
    <property type="term" value="F:lyase activity"/>
    <property type="evidence" value="ECO:0007669"/>
    <property type="project" value="UniProtKB-KW"/>
</dbReference>
<protein>
    <submittedName>
        <fullName evidence="4">Enoyl-CoA hydratase</fullName>
    </submittedName>
</protein>
<proteinExistence type="inferred from homology"/>
<dbReference type="AlphaFoldDB" id="A0AA42CGB3"/>
<dbReference type="InterPro" id="IPR001753">
    <property type="entry name" value="Enoyl-CoA_hydra/iso"/>
</dbReference>
<dbReference type="NCBIfam" id="NF004781">
    <property type="entry name" value="PRK06127.1"/>
    <property type="match status" value="1"/>
</dbReference>
<sequence>MDGATHITLPTGKILARTQDGIGWLTFNQPEKRNAISREMWDAVTLAAEHFAADDGVRVVVMHGAGGKAFASGADISEFEKIRADATAEVEYSRRSSAARQRLEALGKPLIAMVQGFCVGGGCATALVADMRIASSDSRFGIPAARLGVSYAYESLQRLVALVGPAIAKEIMFTGRLLTAAEALSFGLVNRVVEPAELEVAVMELAQGMARNAPLSIRASKEAIEQIAGDPDKRDRARVETLNRACFDSADYAEGRGAFMEKRPPRFSGR</sequence>
<reference evidence="4" key="2">
    <citation type="submission" date="2022-10" db="EMBL/GenBank/DDBJ databases">
        <authorList>
            <person name="Trinh H.N."/>
        </authorList>
    </citation>
    <scope>NUCLEOTIDE SEQUENCE</scope>
    <source>
        <strain evidence="4">RN2-1</strain>
    </source>
</reference>
<dbReference type="InterPro" id="IPR018376">
    <property type="entry name" value="Enoyl-CoA_hyd/isom_CS"/>
</dbReference>
<dbReference type="RefSeq" id="WP_264712455.1">
    <property type="nucleotide sequence ID" value="NZ_JAPDNT010000002.1"/>
</dbReference>
<comment type="similarity">
    <text evidence="1 3">Belongs to the enoyl-CoA hydratase/isomerase family.</text>
</comment>
<dbReference type="InterPro" id="IPR014748">
    <property type="entry name" value="Enoyl-CoA_hydra_C"/>
</dbReference>
<evidence type="ECO:0000313" key="5">
    <source>
        <dbReference type="Proteomes" id="UP001165679"/>
    </source>
</evidence>
<dbReference type="PANTHER" id="PTHR11941:SF54">
    <property type="entry name" value="ENOYL-COA HYDRATASE, MITOCHONDRIAL"/>
    <property type="match status" value="1"/>
</dbReference>
<dbReference type="PANTHER" id="PTHR11941">
    <property type="entry name" value="ENOYL-COA HYDRATASE-RELATED"/>
    <property type="match status" value="1"/>
</dbReference>
<dbReference type="InterPro" id="IPR029045">
    <property type="entry name" value="ClpP/crotonase-like_dom_sf"/>
</dbReference>
<comment type="caution">
    <text evidence="4">The sequence shown here is derived from an EMBL/GenBank/DDBJ whole genome shotgun (WGS) entry which is preliminary data.</text>
</comment>
<keyword evidence="5" id="KW-1185">Reference proteome</keyword>
<dbReference type="GO" id="GO:0006635">
    <property type="term" value="P:fatty acid beta-oxidation"/>
    <property type="evidence" value="ECO:0007669"/>
    <property type="project" value="TreeGrafter"/>
</dbReference>
<organism evidence="4 5">
    <name type="scientific">Limobrevibacterium gyesilva</name>
    <dbReference type="NCBI Taxonomy" id="2991712"/>
    <lineage>
        <taxon>Bacteria</taxon>
        <taxon>Pseudomonadati</taxon>
        <taxon>Pseudomonadota</taxon>
        <taxon>Alphaproteobacteria</taxon>
        <taxon>Acetobacterales</taxon>
        <taxon>Acetobacteraceae</taxon>
        <taxon>Limobrevibacterium</taxon>
    </lineage>
</organism>
<evidence type="ECO:0000313" key="4">
    <source>
        <dbReference type="EMBL" id="MCW3473837.1"/>
    </source>
</evidence>
<dbReference type="CDD" id="cd06558">
    <property type="entry name" value="crotonase-like"/>
    <property type="match status" value="1"/>
</dbReference>
<dbReference type="Gene3D" id="1.10.12.10">
    <property type="entry name" value="Lyase 2-enoyl-coa Hydratase, Chain A, domain 2"/>
    <property type="match status" value="1"/>
</dbReference>
<dbReference type="EMBL" id="JAPDNT010000002">
    <property type="protein sequence ID" value="MCW3473837.1"/>
    <property type="molecule type" value="Genomic_DNA"/>
</dbReference>
<evidence type="ECO:0000256" key="3">
    <source>
        <dbReference type="RuleBase" id="RU003707"/>
    </source>
</evidence>
<keyword evidence="2" id="KW-0456">Lyase</keyword>
<dbReference type="Pfam" id="PF00378">
    <property type="entry name" value="ECH_1"/>
    <property type="match status" value="1"/>
</dbReference>